<dbReference type="InterPro" id="IPR023213">
    <property type="entry name" value="CAT-like_dom_sf"/>
</dbReference>
<evidence type="ECO:0008006" key="5">
    <source>
        <dbReference type="Google" id="ProtNLM"/>
    </source>
</evidence>
<reference evidence="3" key="5">
    <citation type="journal article" date="2021" name="G3 (Bethesda)">
        <title>Aegilops tauschii genome assembly Aet v5.0 features greater sequence contiguity and improved annotation.</title>
        <authorList>
            <person name="Wang L."/>
            <person name="Zhu T."/>
            <person name="Rodriguez J.C."/>
            <person name="Deal K.R."/>
            <person name="Dubcovsky J."/>
            <person name="McGuire P.E."/>
            <person name="Lux T."/>
            <person name="Spannagl M."/>
            <person name="Mayer K.F.X."/>
            <person name="Baldrich P."/>
            <person name="Meyers B.C."/>
            <person name="Huo N."/>
            <person name="Gu Y.Q."/>
            <person name="Zhou H."/>
            <person name="Devos K.M."/>
            <person name="Bennetzen J.L."/>
            <person name="Unver T."/>
            <person name="Budak H."/>
            <person name="Gulick P.J."/>
            <person name="Galiba G."/>
            <person name="Kalapos B."/>
            <person name="Nelson D.R."/>
            <person name="Li P."/>
            <person name="You F.M."/>
            <person name="Luo M.C."/>
            <person name="Dvorak J."/>
        </authorList>
    </citation>
    <scope>NUCLEOTIDE SEQUENCE [LARGE SCALE GENOMIC DNA]</scope>
    <source>
        <strain evidence="3">cv. AL8/78</strain>
    </source>
</reference>
<reference evidence="4" key="2">
    <citation type="journal article" date="2017" name="Nat. Plants">
        <title>The Aegilops tauschii genome reveals multiple impacts of transposons.</title>
        <authorList>
            <person name="Zhao G."/>
            <person name="Zou C."/>
            <person name="Li K."/>
            <person name="Wang K."/>
            <person name="Li T."/>
            <person name="Gao L."/>
            <person name="Zhang X."/>
            <person name="Wang H."/>
            <person name="Yang Z."/>
            <person name="Liu X."/>
            <person name="Jiang W."/>
            <person name="Mao L."/>
            <person name="Kong X."/>
            <person name="Jiao Y."/>
            <person name="Jia J."/>
        </authorList>
    </citation>
    <scope>NUCLEOTIDE SEQUENCE [LARGE SCALE GENOMIC DNA]</scope>
    <source>
        <strain evidence="4">cv. AL8/78</strain>
    </source>
</reference>
<name>A0A453DAD3_AEGTS</name>
<keyword evidence="4" id="KW-1185">Reference proteome</keyword>
<keyword evidence="2" id="KW-0012">Acyltransferase</keyword>
<keyword evidence="1" id="KW-0808">Transferase</keyword>
<organism evidence="3 4">
    <name type="scientific">Aegilops tauschii subsp. strangulata</name>
    <name type="common">Goatgrass</name>
    <dbReference type="NCBI Taxonomy" id="200361"/>
    <lineage>
        <taxon>Eukaryota</taxon>
        <taxon>Viridiplantae</taxon>
        <taxon>Streptophyta</taxon>
        <taxon>Embryophyta</taxon>
        <taxon>Tracheophyta</taxon>
        <taxon>Spermatophyta</taxon>
        <taxon>Magnoliopsida</taxon>
        <taxon>Liliopsida</taxon>
        <taxon>Poales</taxon>
        <taxon>Poaceae</taxon>
        <taxon>BOP clade</taxon>
        <taxon>Pooideae</taxon>
        <taxon>Triticodae</taxon>
        <taxon>Triticeae</taxon>
        <taxon>Triticinae</taxon>
        <taxon>Aegilops</taxon>
    </lineage>
</organism>
<reference evidence="3" key="3">
    <citation type="journal article" date="2017" name="Nature">
        <title>Genome sequence of the progenitor of the wheat D genome Aegilops tauschii.</title>
        <authorList>
            <person name="Luo M.C."/>
            <person name="Gu Y.Q."/>
            <person name="Puiu D."/>
            <person name="Wang H."/>
            <person name="Twardziok S.O."/>
            <person name="Deal K.R."/>
            <person name="Huo N."/>
            <person name="Zhu T."/>
            <person name="Wang L."/>
            <person name="Wang Y."/>
            <person name="McGuire P.E."/>
            <person name="Liu S."/>
            <person name="Long H."/>
            <person name="Ramasamy R.K."/>
            <person name="Rodriguez J.C."/>
            <person name="Van S.L."/>
            <person name="Yuan L."/>
            <person name="Wang Z."/>
            <person name="Xia Z."/>
            <person name="Xiao L."/>
            <person name="Anderson O.D."/>
            <person name="Ouyang S."/>
            <person name="Liang Y."/>
            <person name="Zimin A.V."/>
            <person name="Pertea G."/>
            <person name="Qi P."/>
            <person name="Bennetzen J.L."/>
            <person name="Dai X."/>
            <person name="Dawson M.W."/>
            <person name="Muller H.G."/>
            <person name="Kugler K."/>
            <person name="Rivarola-Duarte L."/>
            <person name="Spannagl M."/>
            <person name="Mayer K.F.X."/>
            <person name="Lu F.H."/>
            <person name="Bevan M.W."/>
            <person name="Leroy P."/>
            <person name="Li P."/>
            <person name="You F.M."/>
            <person name="Sun Q."/>
            <person name="Liu Z."/>
            <person name="Lyons E."/>
            <person name="Wicker T."/>
            <person name="Salzberg S.L."/>
            <person name="Devos K.M."/>
            <person name="Dvorak J."/>
        </authorList>
    </citation>
    <scope>NUCLEOTIDE SEQUENCE [LARGE SCALE GENOMIC DNA]</scope>
    <source>
        <strain evidence="3">cv. AL8/78</strain>
    </source>
</reference>
<dbReference type="AlphaFoldDB" id="A0A453DAD3"/>
<protein>
    <recommendedName>
        <fullName evidence="5">Anthocyanin 5-aromatic acyltransferase</fullName>
    </recommendedName>
</protein>
<dbReference type="InterPro" id="IPR051504">
    <property type="entry name" value="Plant_metabolite_acyltrans"/>
</dbReference>
<sequence length="462" mass="49834">TLAIASGQFYLATATSVTPTAMSQVRIVDASYVDVPETAVRPPGPIKLTAMEALWIVIPVLQHVLLYEGDDDMPPFHAILQSLRSSLAATLRSFAPLAGKVVHLEETGDVGISCSASDGVRFVVAECDADIGRLAGDEEHDLRVLEGLVPEVDMSQLPAPVLAVQATRFEGGVAVGVTVHHGVADGRALWTFVEAWAAACRGETPATTPCFDRSLVKLPGGEELARSVVRKVAPNLPSAALASSVFEDRKRLTRRTFTLDQGDIQRLKLRIVHLNESGGTPLPRPPSAFAAVVALAWTCFARCKSFSLDDDVWLFFFADIRERLDPPVGAGYIGSCLTKCLARLPARELHGERALAAAASAVQDEINKMKEDPIAGWNFFSFDPMPAMDRLMNISGSSGFSAYKIADFGWGKPTRTEPIRMNTDGQVALMGSRDDRGVQVSVALLQAAQMDEFKSNFLALLE</sequence>
<reference evidence="3" key="4">
    <citation type="submission" date="2019-03" db="UniProtKB">
        <authorList>
            <consortium name="EnsemblPlants"/>
        </authorList>
    </citation>
    <scope>IDENTIFICATION</scope>
</reference>
<dbReference type="GO" id="GO:0016747">
    <property type="term" value="F:acyltransferase activity, transferring groups other than amino-acyl groups"/>
    <property type="evidence" value="ECO:0007669"/>
    <property type="project" value="UniProtKB-ARBA"/>
</dbReference>
<dbReference type="Pfam" id="PF02458">
    <property type="entry name" value="Transferase"/>
    <property type="match status" value="1"/>
</dbReference>
<dbReference type="PANTHER" id="PTHR31625">
    <property type="match status" value="1"/>
</dbReference>
<accession>A0A453DAD3</accession>
<dbReference type="Proteomes" id="UP000015105">
    <property type="component" value="Chromosome 2D"/>
</dbReference>
<evidence type="ECO:0000256" key="2">
    <source>
        <dbReference type="ARBA" id="ARBA00023315"/>
    </source>
</evidence>
<dbReference type="Gene3D" id="3.30.559.10">
    <property type="entry name" value="Chloramphenicol acetyltransferase-like domain"/>
    <property type="match status" value="2"/>
</dbReference>
<evidence type="ECO:0000313" key="4">
    <source>
        <dbReference type="Proteomes" id="UP000015105"/>
    </source>
</evidence>
<dbReference type="Gramene" id="AET2Gv21159800.5">
    <property type="protein sequence ID" value="AET2Gv21159800.5"/>
    <property type="gene ID" value="AET2Gv21159800"/>
</dbReference>
<reference evidence="4" key="1">
    <citation type="journal article" date="2014" name="Science">
        <title>Ancient hybridizations among the ancestral genomes of bread wheat.</title>
        <authorList>
            <consortium name="International Wheat Genome Sequencing Consortium,"/>
            <person name="Marcussen T."/>
            <person name="Sandve S.R."/>
            <person name="Heier L."/>
            <person name="Spannagl M."/>
            <person name="Pfeifer M."/>
            <person name="Jakobsen K.S."/>
            <person name="Wulff B.B."/>
            <person name="Steuernagel B."/>
            <person name="Mayer K.F."/>
            <person name="Olsen O.A."/>
        </authorList>
    </citation>
    <scope>NUCLEOTIDE SEQUENCE [LARGE SCALE GENOMIC DNA]</scope>
    <source>
        <strain evidence="4">cv. AL8/78</strain>
    </source>
</reference>
<evidence type="ECO:0000256" key="1">
    <source>
        <dbReference type="ARBA" id="ARBA00022679"/>
    </source>
</evidence>
<proteinExistence type="predicted"/>
<evidence type="ECO:0000313" key="3">
    <source>
        <dbReference type="EnsemblPlants" id="AET2Gv21159800.5"/>
    </source>
</evidence>
<dbReference type="EnsemblPlants" id="AET2Gv21159800.5">
    <property type="protein sequence ID" value="AET2Gv21159800.5"/>
    <property type="gene ID" value="AET2Gv21159800"/>
</dbReference>